<accession>A0A431VZY8</accession>
<feature type="domain" description="DOD-type homing endonuclease" evidence="1">
    <location>
        <begin position="79"/>
        <end position="208"/>
    </location>
</feature>
<comment type="caution">
    <text evidence="2">The sequence shown here is derived from an EMBL/GenBank/DDBJ whole genome shotgun (WGS) entry which is preliminary data.</text>
</comment>
<protein>
    <recommendedName>
        <fullName evidence="1">DOD-type homing endonuclease domain-containing protein</fullName>
    </recommendedName>
</protein>
<dbReference type="Gene3D" id="3.10.28.10">
    <property type="entry name" value="Homing endonucleases"/>
    <property type="match status" value="1"/>
</dbReference>
<dbReference type="InterPro" id="IPR004042">
    <property type="entry name" value="Intein_endonuc_central"/>
</dbReference>
<dbReference type="OrthoDB" id="961985at2"/>
<reference evidence="2 3" key="1">
    <citation type="submission" date="2018-12" db="EMBL/GenBank/DDBJ databases">
        <title>Bacillus yapensis draft genome sequence.</title>
        <authorList>
            <person name="Yu L."/>
            <person name="Xu X."/>
            <person name="Tang X."/>
        </authorList>
    </citation>
    <scope>NUCLEOTIDE SEQUENCE [LARGE SCALE GENOMIC DNA]</scope>
    <source>
        <strain evidence="2 3">XXST-01</strain>
    </source>
</reference>
<dbReference type="PROSITE" id="PS50819">
    <property type="entry name" value="INTEIN_ENDONUCLEASE"/>
    <property type="match status" value="1"/>
</dbReference>
<dbReference type="InterPro" id="IPR004860">
    <property type="entry name" value="LAGLIDADG_dom"/>
</dbReference>
<dbReference type="InterPro" id="IPR006142">
    <property type="entry name" value="INTEIN"/>
</dbReference>
<sequence length="382" mass="43880">MNGVPRNVGITDDDIIRMYKSGMPYKEMEPIVGISARGIRDVMYKHGVQMNREKSSGRPRKHKVNENYFKVWSHEMAWVLGMFITDGTVISNVHSIVFSQKDERILQIIVNYMDADYVLAPYGPTKQTPSLIINSKEIKQDLAKMGIGAKKSLIVPFPNVPEEFLPSFIRGVIDGDGWVSKDGYNLNITSGSLPFANGLLSVFLKWGIKSKISTFKGTKDNPIYRIWVTGKTDVLKLSEIIYKDANADDYVVKKRVYMTQHSVQPYNSDIPYYEQISSRVSFRTNISKCILDTLKIAAIEQHTTINYLFENGLKNLFNTPVIQMSRLSRPVDRVQFKTTYDHELLMKVREFAKQNNLYINYVIEMSVDYIDRKYFRNSQGEG</sequence>
<proteinExistence type="predicted"/>
<keyword evidence="3" id="KW-1185">Reference proteome</keyword>
<dbReference type="SUPFAM" id="SSF55608">
    <property type="entry name" value="Homing endonucleases"/>
    <property type="match status" value="2"/>
</dbReference>
<name>A0A431VZY8_9BACI</name>
<dbReference type="GO" id="GO:0004519">
    <property type="term" value="F:endonuclease activity"/>
    <property type="evidence" value="ECO:0007669"/>
    <property type="project" value="InterPro"/>
</dbReference>
<gene>
    <name evidence="2" type="ORF">EKG37_16580</name>
</gene>
<evidence type="ECO:0000259" key="1">
    <source>
        <dbReference type="PROSITE" id="PS50819"/>
    </source>
</evidence>
<dbReference type="AlphaFoldDB" id="A0A431VZY8"/>
<dbReference type="Pfam" id="PF14528">
    <property type="entry name" value="LAGLIDADG_3"/>
    <property type="match status" value="1"/>
</dbReference>
<dbReference type="InterPro" id="IPR027434">
    <property type="entry name" value="Homing_endonucl"/>
</dbReference>
<dbReference type="Proteomes" id="UP000271374">
    <property type="component" value="Unassembled WGS sequence"/>
</dbReference>
<evidence type="ECO:0000313" key="3">
    <source>
        <dbReference type="Proteomes" id="UP000271374"/>
    </source>
</evidence>
<dbReference type="GO" id="GO:0016539">
    <property type="term" value="P:intein-mediated protein splicing"/>
    <property type="evidence" value="ECO:0007669"/>
    <property type="project" value="InterPro"/>
</dbReference>
<dbReference type="EMBL" id="RXNT01000014">
    <property type="protein sequence ID" value="RTR28830.1"/>
    <property type="molecule type" value="Genomic_DNA"/>
</dbReference>
<evidence type="ECO:0000313" key="2">
    <source>
        <dbReference type="EMBL" id="RTR28830.1"/>
    </source>
</evidence>
<organism evidence="2 3">
    <name type="scientific">Bacillus yapensis</name>
    <dbReference type="NCBI Taxonomy" id="2492960"/>
    <lineage>
        <taxon>Bacteria</taxon>
        <taxon>Bacillati</taxon>
        <taxon>Bacillota</taxon>
        <taxon>Bacilli</taxon>
        <taxon>Bacillales</taxon>
        <taxon>Bacillaceae</taxon>
        <taxon>Bacillus</taxon>
    </lineage>
</organism>
<dbReference type="PRINTS" id="PR00379">
    <property type="entry name" value="INTEIN"/>
</dbReference>